<dbReference type="SUPFAM" id="SSF51445">
    <property type="entry name" value="(Trans)glycosidases"/>
    <property type="match status" value="1"/>
</dbReference>
<evidence type="ECO:0000256" key="6">
    <source>
        <dbReference type="RuleBase" id="RU003679"/>
    </source>
</evidence>
<dbReference type="RefSeq" id="WP_119983896.1">
    <property type="nucleotide sequence ID" value="NZ_CP032489.1"/>
</dbReference>
<evidence type="ECO:0000259" key="10">
    <source>
        <dbReference type="Pfam" id="PF21467"/>
    </source>
</evidence>
<dbReference type="InterPro" id="IPR048912">
    <property type="entry name" value="BetaGal1-like_ABD1"/>
</dbReference>
<keyword evidence="12" id="KW-1185">Reference proteome</keyword>
<feature type="domain" description="Beta-galactosidase 1-like first all-beta" evidence="9">
    <location>
        <begin position="403"/>
        <end position="513"/>
    </location>
</feature>
<dbReference type="SUPFAM" id="SSF49785">
    <property type="entry name" value="Galactose-binding domain-like"/>
    <property type="match status" value="2"/>
</dbReference>
<feature type="chain" id="PRO_5017364648" description="Beta-galactosidase" evidence="7">
    <location>
        <begin position="22"/>
        <end position="626"/>
    </location>
</feature>
<evidence type="ECO:0000256" key="3">
    <source>
        <dbReference type="ARBA" id="ARBA00023295"/>
    </source>
</evidence>
<evidence type="ECO:0000259" key="8">
    <source>
        <dbReference type="Pfam" id="PF01301"/>
    </source>
</evidence>
<feature type="active site" description="Proton donor" evidence="4">
    <location>
        <position position="182"/>
    </location>
</feature>
<dbReference type="OrthoDB" id="703126at2"/>
<dbReference type="PROSITE" id="PS01182">
    <property type="entry name" value="GLYCOSYL_HYDROL_F35"/>
    <property type="match status" value="1"/>
</dbReference>
<dbReference type="InterPro" id="IPR008979">
    <property type="entry name" value="Galactose-bd-like_sf"/>
</dbReference>
<feature type="signal peptide" evidence="7">
    <location>
        <begin position="1"/>
        <end position="21"/>
    </location>
</feature>
<keyword evidence="3 5" id="KW-0326">Glycosidase</keyword>
<organism evidence="11 12">
    <name type="scientific">Arachidicoccus soli</name>
    <dbReference type="NCBI Taxonomy" id="2341117"/>
    <lineage>
        <taxon>Bacteria</taxon>
        <taxon>Pseudomonadati</taxon>
        <taxon>Bacteroidota</taxon>
        <taxon>Chitinophagia</taxon>
        <taxon>Chitinophagales</taxon>
        <taxon>Chitinophagaceae</taxon>
        <taxon>Arachidicoccus</taxon>
    </lineage>
</organism>
<dbReference type="Pfam" id="PF01301">
    <property type="entry name" value="Glyco_hydro_35"/>
    <property type="match status" value="1"/>
</dbReference>
<feature type="domain" description="Glycoside hydrolase 35 catalytic" evidence="8">
    <location>
        <begin position="34"/>
        <end position="358"/>
    </location>
</feature>
<reference evidence="11 12" key="1">
    <citation type="submission" date="2018-09" db="EMBL/GenBank/DDBJ databases">
        <title>Arachidicoccus sp. nov., a bacterium isolated from soil.</title>
        <authorList>
            <person name="Weon H.-Y."/>
            <person name="Kwon S.-W."/>
            <person name="Lee S.A."/>
        </authorList>
    </citation>
    <scope>NUCLEOTIDE SEQUENCE [LARGE SCALE GENOMIC DNA]</scope>
    <source>
        <strain evidence="11 12">KIS59-12</strain>
    </source>
</reference>
<dbReference type="Gene3D" id="2.60.120.260">
    <property type="entry name" value="Galactose-binding domain-like"/>
    <property type="match status" value="2"/>
</dbReference>
<dbReference type="GO" id="GO:0005975">
    <property type="term" value="P:carbohydrate metabolic process"/>
    <property type="evidence" value="ECO:0007669"/>
    <property type="project" value="InterPro"/>
</dbReference>
<evidence type="ECO:0000256" key="2">
    <source>
        <dbReference type="ARBA" id="ARBA00022801"/>
    </source>
</evidence>
<dbReference type="Gene3D" id="3.20.20.80">
    <property type="entry name" value="Glycosidases"/>
    <property type="match status" value="1"/>
</dbReference>
<gene>
    <name evidence="11" type="ORF">D6B99_00135</name>
</gene>
<evidence type="ECO:0000256" key="4">
    <source>
        <dbReference type="PIRSR" id="PIRSR006336-1"/>
    </source>
</evidence>
<evidence type="ECO:0000259" key="9">
    <source>
        <dbReference type="Pfam" id="PF21317"/>
    </source>
</evidence>
<evidence type="ECO:0000256" key="7">
    <source>
        <dbReference type="SAM" id="SignalP"/>
    </source>
</evidence>
<evidence type="ECO:0000256" key="1">
    <source>
        <dbReference type="ARBA" id="ARBA00009809"/>
    </source>
</evidence>
<dbReference type="InterPro" id="IPR017853">
    <property type="entry name" value="GH"/>
</dbReference>
<dbReference type="KEGG" id="ark:D6B99_00135"/>
<dbReference type="InterPro" id="IPR019801">
    <property type="entry name" value="Glyco_hydro_35_CS"/>
</dbReference>
<comment type="similarity">
    <text evidence="1 6">Belongs to the glycosyl hydrolase 35 family.</text>
</comment>
<dbReference type="InterPro" id="IPR048913">
    <property type="entry name" value="BetaGal_gal-bd"/>
</dbReference>
<dbReference type="EMBL" id="CP032489">
    <property type="protein sequence ID" value="AYD46163.1"/>
    <property type="molecule type" value="Genomic_DNA"/>
</dbReference>
<dbReference type="Pfam" id="PF21467">
    <property type="entry name" value="BetaGal_gal-bd"/>
    <property type="match status" value="1"/>
</dbReference>
<comment type="catalytic activity">
    <reaction evidence="5">
        <text>Hydrolysis of terminal non-reducing beta-D-galactose residues in beta-D-galactosides.</text>
        <dbReference type="EC" id="3.2.1.23"/>
    </reaction>
</comment>
<dbReference type="PANTHER" id="PTHR23421">
    <property type="entry name" value="BETA-GALACTOSIDASE RELATED"/>
    <property type="match status" value="1"/>
</dbReference>
<feature type="active site" description="Nucleophile" evidence="4">
    <location>
        <position position="266"/>
    </location>
</feature>
<dbReference type="InterPro" id="IPR031330">
    <property type="entry name" value="Gly_Hdrlase_35_cat"/>
</dbReference>
<sequence length="626" mass="70836">MKKLVLSLIALITLCCTYTFAQKAKHTFEIKNGSFLYDGKPIQIHSGEMHYSRVPHQYWRQRLEMIKAMGMNAVTTYVFWNFQEPAPGIWDFKGDRDIAQFVKIAGEVGLHVIIRPGPYVCAEWEFGGYPWWLQKVPGMEIRTYNQPFLDSCNTYIHKLAGQLKDLQITHGGPIIMVQAENEFGSYVAQRQDIPLKQHKEYSMAIKNELVKNGFDVPFFTADGSWLFKGGSIDGVFPTANGEGNVKNLRKVVNEYNKGEGPYMVAEFYPGWLDHWGESFVRTSIKSVVKQTETYLKDTISFNFYMIYGGTNFGFTSGANYSGDHPIQPDLTSYDYDAPISEAGWATPKYDSIRAIMKKYVSYNIPEVPKAIPVIAIPSIQLNKSVDLFNNIVSHIQPIIADTPMTFEGLNQGYGYVLYRKHFTQPISGKLDLKGLRDYALIYVNGKKVGELNRQANKFSMNIDIPFNATLDILVENMGRINYGGEIVHNLKGIISPVIIEGNEITGDWEMYKLPMSEAPDLSKQSNSYTAGNPAIYEGSFKLSKLGDTFLDMSKWGKGIVFVNGHNLGRYWKLGPQQTLYLPGCWLNKGKNTIEVFEQQNDIKQTEISGITTPILDKLNLPQEDKN</sequence>
<dbReference type="GO" id="GO:0004565">
    <property type="term" value="F:beta-galactosidase activity"/>
    <property type="evidence" value="ECO:0007669"/>
    <property type="project" value="UniProtKB-EC"/>
</dbReference>
<keyword evidence="2 5" id="KW-0378">Hydrolase</keyword>
<evidence type="ECO:0000256" key="5">
    <source>
        <dbReference type="RuleBase" id="RU000675"/>
    </source>
</evidence>
<name>A0A386HKC4_9BACT</name>
<feature type="domain" description="Beta-galactosidase galactose-binding" evidence="10">
    <location>
        <begin position="533"/>
        <end position="591"/>
    </location>
</feature>
<keyword evidence="7" id="KW-0732">Signal</keyword>
<accession>A0A386HKC4</accession>
<proteinExistence type="inferred from homology"/>
<dbReference type="InterPro" id="IPR026283">
    <property type="entry name" value="B-gal_1-like"/>
</dbReference>
<protein>
    <recommendedName>
        <fullName evidence="5">Beta-galactosidase</fullName>
        <ecNumber evidence="5">3.2.1.23</ecNumber>
    </recommendedName>
</protein>
<dbReference type="AlphaFoldDB" id="A0A386HKC4"/>
<dbReference type="InterPro" id="IPR001944">
    <property type="entry name" value="Glycoside_Hdrlase_35"/>
</dbReference>
<dbReference type="EC" id="3.2.1.23" evidence="5"/>
<evidence type="ECO:0000313" key="12">
    <source>
        <dbReference type="Proteomes" id="UP000266118"/>
    </source>
</evidence>
<dbReference type="PIRSF" id="PIRSF006336">
    <property type="entry name" value="B-gal"/>
    <property type="match status" value="1"/>
</dbReference>
<evidence type="ECO:0000313" key="11">
    <source>
        <dbReference type="EMBL" id="AYD46163.1"/>
    </source>
</evidence>
<dbReference type="PRINTS" id="PR00742">
    <property type="entry name" value="GLHYDRLASE35"/>
</dbReference>
<dbReference type="Pfam" id="PF21317">
    <property type="entry name" value="BetaGal_ABD_1"/>
    <property type="match status" value="1"/>
</dbReference>
<dbReference type="Proteomes" id="UP000266118">
    <property type="component" value="Chromosome"/>
</dbReference>